<comment type="caution">
    <text evidence="1">The sequence shown here is derived from an EMBL/GenBank/DDBJ whole genome shotgun (WGS) entry which is preliminary data.</text>
</comment>
<evidence type="ECO:0000313" key="2">
    <source>
        <dbReference type="Proteomes" id="UP001385892"/>
    </source>
</evidence>
<dbReference type="PANTHER" id="PTHR46656:SF3">
    <property type="entry name" value="PUTATIVE-RELATED"/>
    <property type="match status" value="1"/>
</dbReference>
<sequence length="711" mass="79100">MVDNVFARYARRAAKGAWWLATPWRMPQRLAFLRDRAAMQAQADELAALAEQERLRAERRERGVEIAAAPMLDLFDDNALAEVAGVPADRVACPPCAPQDITDAWSAARFCIQLWRRRADLRQRFPDGPAGGAKGAWGHWVLHAGAAELGLGTAALEHLAGVLAGNFSASARQAFLGNAALRSVLPHGLTPVGMPALFRWYMRTELRGTGLRLEELWWLLLEAAQDPARELHLAHAFAPAWQVRHPDGATVFGRDDLAAWFAMEYGATGDWLDARRWPEPGISPVEQIRTSWQVRPSWRAAHPRALDDVQAAQRLLAWLASPQAGLCGHVCEWCSALDAQAVAAALAQPGVNVLGHFCYPSGLRVSVESMVQAMSLVGVPTSLRDVRADAKDDPHHVDFRGMESHDITIIHTQPDPFFDDAYARADLFERTPRTYRIAYWYWEFDSVPESWRAQARQVDEIWAATEFVAHGLRERFSLPVRTLFPGVKLAPFERRERAHFGLDPAAYTFLFTFHMMSVMERKNPLGLIRAFKAAFRPDDAVCLVLKTSFGERHPQQLQELHDAAAGANIQVINAVYSPDEVLSLMETCDAYVSLHRSEGLGLTMAEAMLMGKPVIATGFSGNVDFMDESNSLLVRHELVKLGRDIPPYHADLEWAEPSTEHAAELMRGVFDDQEAARALGERAKASAEANLSLEAAGRRIARRLAEIRTKD</sequence>
<dbReference type="SUPFAM" id="SSF53756">
    <property type="entry name" value="UDP-Glycosyltransferase/glycogen phosphorylase"/>
    <property type="match status" value="1"/>
</dbReference>
<keyword evidence="1" id="KW-0808">Transferase</keyword>
<accession>A0ABU8WHY0</accession>
<keyword evidence="2" id="KW-1185">Reference proteome</keyword>
<dbReference type="Proteomes" id="UP001385892">
    <property type="component" value="Unassembled WGS sequence"/>
</dbReference>
<dbReference type="GO" id="GO:0016757">
    <property type="term" value="F:glycosyltransferase activity"/>
    <property type="evidence" value="ECO:0007669"/>
    <property type="project" value="UniProtKB-KW"/>
</dbReference>
<reference evidence="1 2" key="1">
    <citation type="submission" date="2024-03" db="EMBL/GenBank/DDBJ databases">
        <title>Novel species of the genus Variovorax.</title>
        <authorList>
            <person name="Liu Q."/>
            <person name="Xin Y.-H."/>
        </authorList>
    </citation>
    <scope>NUCLEOTIDE SEQUENCE [LARGE SCALE GENOMIC DNA]</scope>
    <source>
        <strain evidence="1 2">KACC 18900</strain>
    </source>
</reference>
<dbReference type="Gene3D" id="3.40.50.2000">
    <property type="entry name" value="Glycogen Phosphorylase B"/>
    <property type="match status" value="1"/>
</dbReference>
<evidence type="ECO:0000313" key="1">
    <source>
        <dbReference type="EMBL" id="MEJ8847096.1"/>
    </source>
</evidence>
<protein>
    <submittedName>
        <fullName evidence="1">Glycosyltransferase</fullName>
        <ecNumber evidence="1">2.4.-.-</ecNumber>
    </submittedName>
</protein>
<dbReference type="EMBL" id="JBBKZT010000004">
    <property type="protein sequence ID" value="MEJ8847096.1"/>
    <property type="molecule type" value="Genomic_DNA"/>
</dbReference>
<gene>
    <name evidence="1" type="ORF">WKW82_10575</name>
</gene>
<dbReference type="RefSeq" id="WP_340342243.1">
    <property type="nucleotide sequence ID" value="NZ_JBBKZT010000004.1"/>
</dbReference>
<dbReference type="CDD" id="cd03801">
    <property type="entry name" value="GT4_PimA-like"/>
    <property type="match status" value="1"/>
</dbReference>
<dbReference type="Pfam" id="PF13692">
    <property type="entry name" value="Glyco_trans_1_4"/>
    <property type="match status" value="1"/>
</dbReference>
<dbReference type="PANTHER" id="PTHR46656">
    <property type="entry name" value="PUTATIVE-RELATED"/>
    <property type="match status" value="1"/>
</dbReference>
<keyword evidence="1" id="KW-0328">Glycosyltransferase</keyword>
<name>A0ABU8WHY0_9BURK</name>
<proteinExistence type="predicted"/>
<organism evidence="1 2">
    <name type="scientific">Variovorax rhizosphaerae</name>
    <dbReference type="NCBI Taxonomy" id="1836200"/>
    <lineage>
        <taxon>Bacteria</taxon>
        <taxon>Pseudomonadati</taxon>
        <taxon>Pseudomonadota</taxon>
        <taxon>Betaproteobacteria</taxon>
        <taxon>Burkholderiales</taxon>
        <taxon>Comamonadaceae</taxon>
        <taxon>Variovorax</taxon>
    </lineage>
</organism>
<dbReference type="EC" id="2.4.-.-" evidence="1"/>